<evidence type="ECO:0008006" key="4">
    <source>
        <dbReference type="Google" id="ProtNLM"/>
    </source>
</evidence>
<dbReference type="InterPro" id="IPR021836">
    <property type="entry name" value="DUF3429"/>
</dbReference>
<gene>
    <name evidence="2" type="ORF">PAM7066_02564</name>
</gene>
<evidence type="ECO:0000313" key="3">
    <source>
        <dbReference type="Proteomes" id="UP000193870"/>
    </source>
</evidence>
<keyword evidence="1" id="KW-0812">Transmembrane</keyword>
<keyword evidence="3" id="KW-1185">Reference proteome</keyword>
<accession>A0A1Y5T218</accession>
<proteinExistence type="predicted"/>
<dbReference type="AlphaFoldDB" id="A0A1Y5T218"/>
<organism evidence="2 3">
    <name type="scientific">Palleronia marisminoris</name>
    <dbReference type="NCBI Taxonomy" id="315423"/>
    <lineage>
        <taxon>Bacteria</taxon>
        <taxon>Pseudomonadati</taxon>
        <taxon>Pseudomonadota</taxon>
        <taxon>Alphaproteobacteria</taxon>
        <taxon>Rhodobacterales</taxon>
        <taxon>Roseobacteraceae</taxon>
        <taxon>Palleronia</taxon>
    </lineage>
</organism>
<evidence type="ECO:0000313" key="2">
    <source>
        <dbReference type="EMBL" id="SLN54332.1"/>
    </source>
</evidence>
<dbReference type="Proteomes" id="UP000193870">
    <property type="component" value="Unassembled WGS sequence"/>
</dbReference>
<keyword evidence="1" id="KW-0472">Membrane</keyword>
<feature type="transmembrane region" description="Helical" evidence="1">
    <location>
        <begin position="37"/>
        <end position="57"/>
    </location>
</feature>
<evidence type="ECO:0000256" key="1">
    <source>
        <dbReference type="SAM" id="Phobius"/>
    </source>
</evidence>
<dbReference type="Pfam" id="PF11911">
    <property type="entry name" value="DUF3429"/>
    <property type="match status" value="1"/>
</dbReference>
<dbReference type="STRING" id="315423.SAMN04488020_10791"/>
<feature type="transmembrane region" description="Helical" evidence="1">
    <location>
        <begin position="63"/>
        <end position="86"/>
    </location>
</feature>
<protein>
    <recommendedName>
        <fullName evidence="4">DUF3429 domain-containing protein</fullName>
    </recommendedName>
</protein>
<sequence>MGFARSGEPVLTPLRWGSMDEHANRPDRKSIPWDAHVFGWGPMVPFLVALFGVWVGPPWLDELALRLAVLWGASIVIFVSGVRRGFSFAQPEGPRPHVLAEMLGLFSAAFLGLVLVPPLGALVLAGAFAALTVLDTLAARRGDAPRWFARLRPVQMAIPAVCLAVLAFV</sequence>
<dbReference type="EMBL" id="FWFV01000007">
    <property type="protein sequence ID" value="SLN54332.1"/>
    <property type="molecule type" value="Genomic_DNA"/>
</dbReference>
<reference evidence="2 3" key="1">
    <citation type="submission" date="2017-03" db="EMBL/GenBank/DDBJ databases">
        <authorList>
            <person name="Afonso C.L."/>
            <person name="Miller P.J."/>
            <person name="Scott M.A."/>
            <person name="Spackman E."/>
            <person name="Goraichik I."/>
            <person name="Dimitrov K.M."/>
            <person name="Suarez D.L."/>
            <person name="Swayne D.E."/>
        </authorList>
    </citation>
    <scope>NUCLEOTIDE SEQUENCE [LARGE SCALE GENOMIC DNA]</scope>
    <source>
        <strain evidence="2 3">CECT 7066</strain>
    </source>
</reference>
<name>A0A1Y5T218_9RHOB</name>
<keyword evidence="1" id="KW-1133">Transmembrane helix</keyword>